<dbReference type="EMBL" id="CP017269">
    <property type="protein sequence ID" value="AOT69783.1"/>
    <property type="molecule type" value="Genomic_DNA"/>
</dbReference>
<evidence type="ECO:0000313" key="2">
    <source>
        <dbReference type="EMBL" id="AOT69783.1"/>
    </source>
</evidence>
<name>A0A1D8GFU3_9FIRM</name>
<proteinExistence type="predicted"/>
<feature type="transmembrane region" description="Helical" evidence="1">
    <location>
        <begin position="135"/>
        <end position="157"/>
    </location>
</feature>
<reference evidence="2 3" key="1">
    <citation type="submission" date="2016-09" db="EMBL/GenBank/DDBJ databases">
        <title>Genomic analysis reveals versatility of anaerobic energy metabolism of Geosporobacter ferrireducens IRF9 of phylum Firmicutes.</title>
        <authorList>
            <person name="Kim S.-J."/>
        </authorList>
    </citation>
    <scope>NUCLEOTIDE SEQUENCE [LARGE SCALE GENOMIC DNA]</scope>
    <source>
        <strain evidence="2 3">IRF9</strain>
    </source>
</reference>
<keyword evidence="1" id="KW-0812">Transmembrane</keyword>
<keyword evidence="3" id="KW-1185">Reference proteome</keyword>
<dbReference type="OrthoDB" id="1953761at2"/>
<feature type="transmembrane region" description="Helical" evidence="1">
    <location>
        <begin position="76"/>
        <end position="96"/>
    </location>
</feature>
<dbReference type="Proteomes" id="UP000095743">
    <property type="component" value="Chromosome"/>
</dbReference>
<organism evidence="2 3">
    <name type="scientific">Geosporobacter ferrireducens</name>
    <dbReference type="NCBI Taxonomy" id="1424294"/>
    <lineage>
        <taxon>Bacteria</taxon>
        <taxon>Bacillati</taxon>
        <taxon>Bacillota</taxon>
        <taxon>Clostridia</taxon>
        <taxon>Peptostreptococcales</taxon>
        <taxon>Thermotaleaceae</taxon>
        <taxon>Geosporobacter</taxon>
    </lineage>
</organism>
<gene>
    <name evidence="2" type="ORF">Gferi_09410</name>
</gene>
<dbReference type="AlphaFoldDB" id="A0A1D8GFU3"/>
<protein>
    <submittedName>
        <fullName evidence="2">Uncharacterized protein</fullName>
    </submittedName>
</protein>
<keyword evidence="1" id="KW-0472">Membrane</keyword>
<dbReference type="RefSeq" id="WP_069975847.1">
    <property type="nucleotide sequence ID" value="NZ_CP017269.1"/>
</dbReference>
<feature type="transmembrane region" description="Helical" evidence="1">
    <location>
        <begin position="43"/>
        <end position="64"/>
    </location>
</feature>
<keyword evidence="1" id="KW-1133">Transmembrane helix</keyword>
<feature type="transmembrane region" description="Helical" evidence="1">
    <location>
        <begin position="108"/>
        <end position="129"/>
    </location>
</feature>
<evidence type="ECO:0000313" key="3">
    <source>
        <dbReference type="Proteomes" id="UP000095743"/>
    </source>
</evidence>
<dbReference type="KEGG" id="gfe:Gferi_09410"/>
<sequence length="165" mass="19290">MTLNTLTKFLERYDLPWLLLAVISWIILYFSSRHRPFLKLLPAGIWSAVVGYILERFFIVHKFWEDKYIMIHVDGVDLFIVIGPFFAIGMLLLQYLPKSTFGQLAAVLLWSFFATAIEILAVKLGFLHFTPSKWTYLHSTLAYCLGLMSTLGFYYTLKQPVHFRR</sequence>
<accession>A0A1D8GFU3</accession>
<feature type="transmembrane region" description="Helical" evidence="1">
    <location>
        <begin position="15"/>
        <end position="31"/>
    </location>
</feature>
<evidence type="ECO:0000256" key="1">
    <source>
        <dbReference type="SAM" id="Phobius"/>
    </source>
</evidence>